<dbReference type="GeneID" id="16076078"/>
<dbReference type="PANTHER" id="PTHR12475:SF4">
    <property type="entry name" value="PROTEIN THEM6"/>
    <property type="match status" value="1"/>
</dbReference>
<dbReference type="SUPFAM" id="SSF54637">
    <property type="entry name" value="Thioesterase/thiol ester dehydrase-isomerase"/>
    <property type="match status" value="1"/>
</dbReference>
<dbReference type="InParanoid" id="F2U5B7"/>
<evidence type="ECO:0000313" key="3">
    <source>
        <dbReference type="Proteomes" id="UP000007799"/>
    </source>
</evidence>
<dbReference type="InterPro" id="IPR051490">
    <property type="entry name" value="THEM6_lcsJ_thioesterase"/>
</dbReference>
<evidence type="ECO:0000256" key="1">
    <source>
        <dbReference type="SAM" id="Phobius"/>
    </source>
</evidence>
<dbReference type="eggNOG" id="KOG4366">
    <property type="taxonomic scope" value="Eukaryota"/>
</dbReference>
<evidence type="ECO:0008006" key="4">
    <source>
        <dbReference type="Google" id="ProtNLM"/>
    </source>
</evidence>
<dbReference type="FunCoup" id="F2U5B7">
    <property type="interactions" value="170"/>
</dbReference>
<keyword evidence="1" id="KW-0812">Transmembrane</keyword>
<feature type="transmembrane region" description="Helical" evidence="1">
    <location>
        <begin position="29"/>
        <end position="50"/>
    </location>
</feature>
<proteinExistence type="predicted"/>
<keyword evidence="1" id="KW-0472">Membrane</keyword>
<name>F2U5B7_SALR5</name>
<gene>
    <name evidence="2" type="ORF">PTSG_03769</name>
</gene>
<dbReference type="Pfam" id="PF13279">
    <property type="entry name" value="4HBT_2"/>
    <property type="match status" value="1"/>
</dbReference>
<dbReference type="PANTHER" id="PTHR12475">
    <property type="match status" value="1"/>
</dbReference>
<dbReference type="KEGG" id="sre:PTSG_03769"/>
<dbReference type="OrthoDB" id="265761at2759"/>
<dbReference type="OMA" id="VFIEAWF"/>
<dbReference type="AlphaFoldDB" id="F2U5B7"/>
<organism evidence="3">
    <name type="scientific">Salpingoeca rosetta (strain ATCC 50818 / BSB-021)</name>
    <dbReference type="NCBI Taxonomy" id="946362"/>
    <lineage>
        <taxon>Eukaryota</taxon>
        <taxon>Choanoflagellata</taxon>
        <taxon>Craspedida</taxon>
        <taxon>Salpingoecidae</taxon>
        <taxon>Salpingoeca</taxon>
    </lineage>
</organism>
<keyword evidence="3" id="KW-1185">Reference proteome</keyword>
<dbReference type="Proteomes" id="UP000007799">
    <property type="component" value="Unassembled WGS sequence"/>
</dbReference>
<accession>F2U5B7</accession>
<dbReference type="EMBL" id="GL832962">
    <property type="protein sequence ID" value="EGD83133.1"/>
    <property type="molecule type" value="Genomic_DNA"/>
</dbReference>
<dbReference type="Gene3D" id="3.10.129.10">
    <property type="entry name" value="Hotdog Thioesterase"/>
    <property type="match status" value="1"/>
</dbReference>
<evidence type="ECO:0000313" key="2">
    <source>
        <dbReference type="EMBL" id="EGD83133.1"/>
    </source>
</evidence>
<sequence>MAGGLHGLLALAVMGGTLALTTYGLLWWQGLLTAAVVASLFVHLDVLYFVRTLSLFIGHALNTAPPCDLFETVNLPGRLWLTDLDWNLHMNNARYPRECDIARYNLWKHNGVFDALKKLGGFMVLGACTTRFRRSIEPFQAYDLTSQVLCWDESAFYVEQRFVTKDGFVRAIFFAKQAIVKTTTHDVLKELGFKDTTSPAPPKHLVDWMAFDKECRRVLRVEAKLE</sequence>
<dbReference type="CDD" id="cd00586">
    <property type="entry name" value="4HBT"/>
    <property type="match status" value="1"/>
</dbReference>
<keyword evidence="1" id="KW-1133">Transmembrane helix</keyword>
<protein>
    <recommendedName>
        <fullName evidence="4">Thioesterase</fullName>
    </recommendedName>
</protein>
<dbReference type="RefSeq" id="XP_004995497.1">
    <property type="nucleotide sequence ID" value="XM_004995440.1"/>
</dbReference>
<reference evidence="2" key="1">
    <citation type="submission" date="2009-08" db="EMBL/GenBank/DDBJ databases">
        <title>Annotation of Salpingoeca rosetta.</title>
        <authorList>
            <consortium name="The Broad Institute Genome Sequencing Platform"/>
            <person name="Russ C."/>
            <person name="Cuomo C."/>
            <person name="Burger G."/>
            <person name="Gray M.W."/>
            <person name="Holland P.W.H."/>
            <person name="King N."/>
            <person name="Lang F.B.F."/>
            <person name="Roger A.J."/>
            <person name="Ruiz-Trillo I."/>
            <person name="Young S.K."/>
            <person name="Zeng Q."/>
            <person name="Gargeya S."/>
            <person name="Alvarado L."/>
            <person name="Berlin A."/>
            <person name="Chapman S.B."/>
            <person name="Chen Z."/>
            <person name="Freedman E."/>
            <person name="Gellesch M."/>
            <person name="Goldberg J."/>
            <person name="Griggs A."/>
            <person name="Gujja S."/>
            <person name="Heilman E."/>
            <person name="Heiman D."/>
            <person name="Howarth C."/>
            <person name="Mehta T."/>
            <person name="Neiman D."/>
            <person name="Pearson M."/>
            <person name="Roberts A."/>
            <person name="Saif S."/>
            <person name="Shea T."/>
            <person name="Shenoy N."/>
            <person name="Sisk P."/>
            <person name="Stolte C."/>
            <person name="Sykes S."/>
            <person name="White J."/>
            <person name="Yandava C."/>
            <person name="Haas B."/>
            <person name="Nusbaum C."/>
            <person name="Birren B."/>
        </authorList>
    </citation>
    <scope>NUCLEOTIDE SEQUENCE [LARGE SCALE GENOMIC DNA]</scope>
    <source>
        <strain evidence="2">ATCC 50818</strain>
    </source>
</reference>
<dbReference type="InterPro" id="IPR029069">
    <property type="entry name" value="HotDog_dom_sf"/>
</dbReference>